<feature type="compositionally biased region" description="Basic and acidic residues" evidence="6">
    <location>
        <begin position="453"/>
        <end position="463"/>
    </location>
</feature>
<sequence length="766" mass="86555">MAQLSEEQKQLAQSLADLQSAITGLPGSLPEAAEDGPISHHLHDLSVDEDEGPFYSFNRAWERVFQCSEEEQQKLVVRGKHGIILAHNFAAHFAALPKIEQHDGLNLMNERIEVLIKLLHDVAPTGTSKKAASGLFLRIKRTLAKDAESDLDDHDYVPPHKDPVSDNGSISDIEAIPANGKSGMPKKKKQKTWARSEKSESEIDVEEVEVHAGQNPLKGQWAMLQFVPSLATNKKGDPVWKWKCNWCELPREHSFNSWCAQKSNGVQVSVETPGPGPQRQIMQDFVQRGIEHPAKQLTRKTWHETLVKGIVEDDLPYSLVEKRGMKRTFTLILPTGYSLPSRQTTSKNSVYAFLGSVVSWINDEWELMQTPLELIPLDGDHSGKVSGKLLFKVLKHWKLTSKIILTKYNTGRAILHGLHCAPDPEEEDLYESARQFLITYSPEDDPEVQQEMEEMRKEAAKNNDEDDPLNAESDAYVSSDDENAVPMGKSARKAKKSQHLTAVEKASCFDILASEICWKWMRRLIRQLCDARYKGLVPIRSIPIRWNTTLAEIDRAMKLKPAINQWVDQLDACLTGVKKRAAICKKKKLALSLFYTSTLDLSCKHVPTICYTLPLYKQLELHMDTYCRQASEENDIHGLEDALTAGLNKLRIHMEKALVSDYPLLGAVLHPRMRVSYFDDETLWSHTNLAARMYTLRTVQTTPPSLPLLVPWILSHPSNVLLSRSQNTLFLIIERVSHSSQYSCATVDDSAIDVKVLEYKDQHADD</sequence>
<evidence type="ECO:0000256" key="5">
    <source>
        <dbReference type="ARBA" id="ARBA00023242"/>
    </source>
</evidence>
<evidence type="ECO:0000313" key="8">
    <source>
        <dbReference type="Proteomes" id="UP000823399"/>
    </source>
</evidence>
<evidence type="ECO:0000256" key="3">
    <source>
        <dbReference type="ARBA" id="ARBA00022771"/>
    </source>
</evidence>
<feature type="region of interest" description="Disordered" evidence="6">
    <location>
        <begin position="447"/>
        <end position="473"/>
    </location>
</feature>
<dbReference type="InterPro" id="IPR012337">
    <property type="entry name" value="RNaseH-like_sf"/>
</dbReference>
<feature type="compositionally biased region" description="Basic and acidic residues" evidence="6">
    <location>
        <begin position="150"/>
        <end position="164"/>
    </location>
</feature>
<dbReference type="PANTHER" id="PTHR46481:SF10">
    <property type="entry name" value="ZINC FINGER BED DOMAIN-CONTAINING PROTEIN 39"/>
    <property type="match status" value="1"/>
</dbReference>
<dbReference type="Proteomes" id="UP000823399">
    <property type="component" value="Unassembled WGS sequence"/>
</dbReference>
<keyword evidence="5" id="KW-0539">Nucleus</keyword>
<dbReference type="EMBL" id="JABBWM010000021">
    <property type="protein sequence ID" value="KAG2110208.1"/>
    <property type="molecule type" value="Genomic_DNA"/>
</dbReference>
<dbReference type="InterPro" id="IPR052035">
    <property type="entry name" value="ZnF_BED_domain_contain"/>
</dbReference>
<keyword evidence="2" id="KW-0479">Metal-binding</keyword>
<gene>
    <name evidence="7" type="ORF">F5147DRAFT_651863</name>
</gene>
<evidence type="ECO:0000256" key="2">
    <source>
        <dbReference type="ARBA" id="ARBA00022723"/>
    </source>
</evidence>
<dbReference type="SUPFAM" id="SSF53098">
    <property type="entry name" value="Ribonuclease H-like"/>
    <property type="match status" value="1"/>
</dbReference>
<proteinExistence type="predicted"/>
<organism evidence="7 8">
    <name type="scientific">Suillus discolor</name>
    <dbReference type="NCBI Taxonomy" id="1912936"/>
    <lineage>
        <taxon>Eukaryota</taxon>
        <taxon>Fungi</taxon>
        <taxon>Dikarya</taxon>
        <taxon>Basidiomycota</taxon>
        <taxon>Agaricomycotina</taxon>
        <taxon>Agaricomycetes</taxon>
        <taxon>Agaricomycetidae</taxon>
        <taxon>Boletales</taxon>
        <taxon>Suillineae</taxon>
        <taxon>Suillaceae</taxon>
        <taxon>Suillus</taxon>
    </lineage>
</organism>
<dbReference type="PANTHER" id="PTHR46481">
    <property type="entry name" value="ZINC FINGER BED DOMAIN-CONTAINING PROTEIN 4"/>
    <property type="match status" value="1"/>
</dbReference>
<comment type="caution">
    <text evidence="7">The sequence shown here is derived from an EMBL/GenBank/DDBJ whole genome shotgun (WGS) entry which is preliminary data.</text>
</comment>
<dbReference type="GO" id="GO:0005634">
    <property type="term" value="C:nucleus"/>
    <property type="evidence" value="ECO:0007669"/>
    <property type="project" value="UniProtKB-SubCell"/>
</dbReference>
<name>A0A9P7F7Z3_9AGAM</name>
<keyword evidence="3" id="KW-0863">Zinc-finger</keyword>
<accession>A0A9P7F7Z3</accession>
<keyword evidence="8" id="KW-1185">Reference proteome</keyword>
<dbReference type="GO" id="GO:0008270">
    <property type="term" value="F:zinc ion binding"/>
    <property type="evidence" value="ECO:0007669"/>
    <property type="project" value="UniProtKB-KW"/>
</dbReference>
<dbReference type="OrthoDB" id="2681358at2759"/>
<evidence type="ECO:0000313" key="7">
    <source>
        <dbReference type="EMBL" id="KAG2110208.1"/>
    </source>
</evidence>
<protein>
    <submittedName>
        <fullName evidence="7">Uncharacterized protein</fullName>
    </submittedName>
</protein>
<evidence type="ECO:0000256" key="6">
    <source>
        <dbReference type="SAM" id="MobiDB-lite"/>
    </source>
</evidence>
<dbReference type="SUPFAM" id="SSF140996">
    <property type="entry name" value="Hermes dimerisation domain"/>
    <property type="match status" value="1"/>
</dbReference>
<dbReference type="RefSeq" id="XP_041293886.1">
    <property type="nucleotide sequence ID" value="XM_041433562.1"/>
</dbReference>
<comment type="subcellular location">
    <subcellularLocation>
        <location evidence="1">Nucleus</location>
    </subcellularLocation>
</comment>
<evidence type="ECO:0000256" key="1">
    <source>
        <dbReference type="ARBA" id="ARBA00004123"/>
    </source>
</evidence>
<dbReference type="AlphaFoldDB" id="A0A9P7F7Z3"/>
<feature type="region of interest" description="Disordered" evidence="6">
    <location>
        <begin position="150"/>
        <end position="198"/>
    </location>
</feature>
<keyword evidence="4" id="KW-0862">Zinc</keyword>
<evidence type="ECO:0000256" key="4">
    <source>
        <dbReference type="ARBA" id="ARBA00022833"/>
    </source>
</evidence>
<reference evidence="7" key="1">
    <citation type="journal article" date="2020" name="New Phytol.">
        <title>Comparative genomics reveals dynamic genome evolution in host specialist ectomycorrhizal fungi.</title>
        <authorList>
            <person name="Lofgren L.A."/>
            <person name="Nguyen N.H."/>
            <person name="Vilgalys R."/>
            <person name="Ruytinx J."/>
            <person name="Liao H.L."/>
            <person name="Branco S."/>
            <person name="Kuo A."/>
            <person name="LaButti K."/>
            <person name="Lipzen A."/>
            <person name="Andreopoulos W."/>
            <person name="Pangilinan J."/>
            <person name="Riley R."/>
            <person name="Hundley H."/>
            <person name="Na H."/>
            <person name="Barry K."/>
            <person name="Grigoriev I.V."/>
            <person name="Stajich J.E."/>
            <person name="Kennedy P.G."/>
        </authorList>
    </citation>
    <scope>NUCLEOTIDE SEQUENCE</scope>
    <source>
        <strain evidence="7">FC423</strain>
    </source>
</reference>
<dbReference type="GeneID" id="64695821"/>